<evidence type="ECO:0000256" key="8">
    <source>
        <dbReference type="SAM" id="MobiDB-lite"/>
    </source>
</evidence>
<dbReference type="InterPro" id="IPR038508">
    <property type="entry name" value="ArfGAP_dom_sf"/>
</dbReference>
<dbReference type="InterPro" id="IPR037278">
    <property type="entry name" value="ARFGAP/RecO"/>
</dbReference>
<evidence type="ECO:0000256" key="4">
    <source>
        <dbReference type="ARBA" id="ARBA00022771"/>
    </source>
</evidence>
<dbReference type="PROSITE" id="PS50115">
    <property type="entry name" value="ARFGAP"/>
    <property type="match status" value="1"/>
</dbReference>
<name>A0A0C9RQR5_9CONI</name>
<dbReference type="FunFam" id="1.10.220.150:FF:000012">
    <property type="entry name" value="ADP-ribosylation factor GTPase-activating protein AGD10"/>
    <property type="match status" value="1"/>
</dbReference>
<dbReference type="SMART" id="SM00105">
    <property type="entry name" value="ArfGap"/>
    <property type="match status" value="1"/>
</dbReference>
<keyword evidence="2" id="KW-0597">Phosphoprotein</keyword>
<keyword evidence="3" id="KW-0479">Metal-binding</keyword>
<evidence type="ECO:0000256" key="6">
    <source>
        <dbReference type="ARBA" id="ARBA00022990"/>
    </source>
</evidence>
<feature type="domain" description="Arf-GAP" evidence="9">
    <location>
        <begin position="11"/>
        <end position="116"/>
    </location>
</feature>
<dbReference type="GO" id="GO:0008270">
    <property type="term" value="F:zinc ion binding"/>
    <property type="evidence" value="ECO:0007669"/>
    <property type="project" value="UniProtKB-KW"/>
</dbReference>
<feature type="region of interest" description="Disordered" evidence="8">
    <location>
        <begin position="283"/>
        <end position="308"/>
    </location>
</feature>
<sequence>MAALDDYSDRDAVFRKLKAKSDNKVCFDCNAKNPSWASVTYGVFICLDCSSMHRNLGVHISFVRSTVLDSWTTEQLKLMSFGGNGRARIFFKQHGWSDGGKIESKYTSRAADLYRQLLVKEVAKSVPSTVSSSPALPDSPPAPVSPVKDFADFKDTGDIIEDTVIERPKTTPSGPSRPASISAVKKSTAFGTRKMGGGKSGGLGVKKLTSKPKEDLYDQKPSELPIVPPVATSSVMESAPQTSRFAYDEEQPTMSSDGYSFSSHVPAPVTGVDLFSEFGLSGNQKSGNFSRPRPQVEETGEAQRKFSGAKSISSAQFFDEDKKIVDADGQMRLQKFAGSSSISSAQFFDRDEGNPNASNLDITASELLSRLAMQASQDVSSLKSIAGETGRKLSSVASSLIADLQDRIR</sequence>
<reference evidence="10" key="1">
    <citation type="submission" date="2015-02" db="EMBL/GenBank/DDBJ databases">
        <title>A transcriptome of Wollemia nobilis - a relic of Gondwana.</title>
        <authorList>
            <person name="Chia J.Y."/>
            <person name="Leong Y.S."/>
            <person name="Abdul Karim S."/>
            <person name="Wan Azmi N."/>
            <person name="Hercus R."/>
            <person name="Croft L."/>
        </authorList>
    </citation>
    <scope>NUCLEOTIDE SEQUENCE</scope>
    <source>
        <strain evidence="10">MaeBrown</strain>
        <tissue evidence="10">Leaf</tissue>
    </source>
</reference>
<evidence type="ECO:0000256" key="3">
    <source>
        <dbReference type="ARBA" id="ARBA00022723"/>
    </source>
</evidence>
<protein>
    <submittedName>
        <fullName evidence="10">TSA: Wollemia nobilis Ref_Wollemi_Transcript_1462_1858 transcribed RNA sequence</fullName>
    </submittedName>
</protein>
<dbReference type="PANTHER" id="PTHR45686:SF4">
    <property type="entry name" value="ADP-RIBOSYLATION FACTOR GTPASE ACTIVATING PROTEIN 3, ISOFORM H"/>
    <property type="match status" value="1"/>
</dbReference>
<evidence type="ECO:0000256" key="1">
    <source>
        <dbReference type="ARBA" id="ARBA00022468"/>
    </source>
</evidence>
<dbReference type="PANTHER" id="PTHR45686">
    <property type="entry name" value="ADP-RIBOSYLATION FACTOR GTPASE ACTIVATING PROTEIN 3, ISOFORM H-RELATED"/>
    <property type="match status" value="1"/>
</dbReference>
<dbReference type="AlphaFoldDB" id="A0A0C9RQR5"/>
<evidence type="ECO:0000256" key="5">
    <source>
        <dbReference type="ARBA" id="ARBA00022833"/>
    </source>
</evidence>
<keyword evidence="6" id="KW-0007">Acetylation</keyword>
<evidence type="ECO:0000256" key="2">
    <source>
        <dbReference type="ARBA" id="ARBA00022553"/>
    </source>
</evidence>
<dbReference type="SUPFAM" id="SSF57863">
    <property type="entry name" value="ArfGap/RecO-like zinc finger"/>
    <property type="match status" value="1"/>
</dbReference>
<keyword evidence="1" id="KW-0343">GTPase activation</keyword>
<evidence type="ECO:0000313" key="10">
    <source>
        <dbReference type="EMBL" id="JAG89436.1"/>
    </source>
</evidence>
<dbReference type="GO" id="GO:0005096">
    <property type="term" value="F:GTPase activator activity"/>
    <property type="evidence" value="ECO:0007669"/>
    <property type="project" value="UniProtKB-KW"/>
</dbReference>
<evidence type="ECO:0000259" key="9">
    <source>
        <dbReference type="PROSITE" id="PS50115"/>
    </source>
</evidence>
<proteinExistence type="predicted"/>
<dbReference type="PRINTS" id="PR00405">
    <property type="entry name" value="REVINTRACTNG"/>
</dbReference>
<organism evidence="10">
    <name type="scientific">Wollemia nobilis</name>
    <dbReference type="NCBI Taxonomy" id="56998"/>
    <lineage>
        <taxon>Eukaryota</taxon>
        <taxon>Viridiplantae</taxon>
        <taxon>Streptophyta</taxon>
        <taxon>Embryophyta</taxon>
        <taxon>Tracheophyta</taxon>
        <taxon>Spermatophyta</taxon>
        <taxon>Pinopsida</taxon>
        <taxon>Pinidae</taxon>
        <taxon>Conifers II</taxon>
        <taxon>Araucariales</taxon>
        <taxon>Araucariaceae</taxon>
        <taxon>Wollemia</taxon>
    </lineage>
</organism>
<dbReference type="EMBL" id="GCHU01001448">
    <property type="protein sequence ID" value="JAG89436.1"/>
    <property type="molecule type" value="Transcribed_RNA"/>
</dbReference>
<dbReference type="Gene3D" id="1.10.220.150">
    <property type="entry name" value="Arf GTPase activating protein"/>
    <property type="match status" value="1"/>
</dbReference>
<dbReference type="GO" id="GO:0000139">
    <property type="term" value="C:Golgi membrane"/>
    <property type="evidence" value="ECO:0007669"/>
    <property type="project" value="GOC"/>
</dbReference>
<dbReference type="Pfam" id="PF01412">
    <property type="entry name" value="ArfGap"/>
    <property type="match status" value="1"/>
</dbReference>
<dbReference type="InterPro" id="IPR001164">
    <property type="entry name" value="ArfGAP_dom"/>
</dbReference>
<keyword evidence="5" id="KW-0862">Zinc</keyword>
<dbReference type="CDD" id="cd08831">
    <property type="entry name" value="ArfGap_ArfGap2_3_like"/>
    <property type="match status" value="1"/>
</dbReference>
<evidence type="ECO:0000256" key="7">
    <source>
        <dbReference type="PROSITE-ProRule" id="PRU00288"/>
    </source>
</evidence>
<keyword evidence="4 7" id="KW-0863">Zinc-finger</keyword>
<dbReference type="GO" id="GO:0048205">
    <property type="term" value="P:COPI coating of Golgi vesicle"/>
    <property type="evidence" value="ECO:0007669"/>
    <property type="project" value="TreeGrafter"/>
</dbReference>
<accession>A0A0C9RQR5</accession>